<dbReference type="Proteomes" id="UP000825051">
    <property type="component" value="Chromosome"/>
</dbReference>
<keyword evidence="1 2" id="KW-0597">Phosphoprotein</keyword>
<dbReference type="InterPro" id="IPR050595">
    <property type="entry name" value="Bact_response_regulator"/>
</dbReference>
<dbReference type="InterPro" id="IPR011006">
    <property type="entry name" value="CheY-like_superfamily"/>
</dbReference>
<dbReference type="Gene3D" id="3.40.50.2300">
    <property type="match status" value="1"/>
</dbReference>
<evidence type="ECO:0000313" key="4">
    <source>
        <dbReference type="EMBL" id="QYM80217.1"/>
    </source>
</evidence>
<dbReference type="PANTHER" id="PTHR44591:SF19">
    <property type="entry name" value="TWO-COMPONENT RESPONSE REGULATOR-RELATED"/>
    <property type="match status" value="1"/>
</dbReference>
<reference evidence="4" key="1">
    <citation type="submission" date="2021-08" db="EMBL/GenBank/DDBJ databases">
        <title>Genome of a novel bacterium of the phylum Verrucomicrobia, Oleiharenicola sp. KSB-15.</title>
        <authorList>
            <person name="Chung J.-H."/>
            <person name="Ahn J.-H."/>
            <person name="Yoon Y."/>
            <person name="Kim D.-Y."/>
            <person name="An S.-H."/>
            <person name="Park I."/>
            <person name="Yeon J."/>
        </authorList>
    </citation>
    <scope>NUCLEOTIDE SEQUENCE</scope>
    <source>
        <strain evidence="4">KSB-15</strain>
    </source>
</reference>
<accession>A0A8F9TYB2</accession>
<evidence type="ECO:0000256" key="1">
    <source>
        <dbReference type="ARBA" id="ARBA00022553"/>
    </source>
</evidence>
<organism evidence="4 5">
    <name type="scientific">Horticoccus luteus</name>
    <dbReference type="NCBI Taxonomy" id="2862869"/>
    <lineage>
        <taxon>Bacteria</taxon>
        <taxon>Pseudomonadati</taxon>
        <taxon>Verrucomicrobiota</taxon>
        <taxon>Opitutia</taxon>
        <taxon>Opitutales</taxon>
        <taxon>Opitutaceae</taxon>
        <taxon>Horticoccus</taxon>
    </lineage>
</organism>
<evidence type="ECO:0000313" key="5">
    <source>
        <dbReference type="Proteomes" id="UP000825051"/>
    </source>
</evidence>
<evidence type="ECO:0000256" key="2">
    <source>
        <dbReference type="PROSITE-ProRule" id="PRU00169"/>
    </source>
</evidence>
<gene>
    <name evidence="4" type="ORF">K0B96_06265</name>
</gene>
<dbReference type="PROSITE" id="PS50110">
    <property type="entry name" value="RESPONSE_REGULATORY"/>
    <property type="match status" value="1"/>
</dbReference>
<protein>
    <submittedName>
        <fullName evidence="4">Response regulator</fullName>
    </submittedName>
</protein>
<evidence type="ECO:0000259" key="3">
    <source>
        <dbReference type="PROSITE" id="PS50110"/>
    </source>
</evidence>
<dbReference type="KEGG" id="ole:K0B96_06265"/>
<dbReference type="SUPFAM" id="SSF52172">
    <property type="entry name" value="CheY-like"/>
    <property type="match status" value="1"/>
</dbReference>
<dbReference type="PANTHER" id="PTHR44591">
    <property type="entry name" value="STRESS RESPONSE REGULATOR PROTEIN 1"/>
    <property type="match status" value="1"/>
</dbReference>
<dbReference type="InterPro" id="IPR001789">
    <property type="entry name" value="Sig_transdc_resp-reg_receiver"/>
</dbReference>
<feature type="domain" description="Response regulatory" evidence="3">
    <location>
        <begin position="15"/>
        <end position="129"/>
    </location>
</feature>
<name>A0A8F9TYB2_9BACT</name>
<dbReference type="Pfam" id="PF00072">
    <property type="entry name" value="Response_reg"/>
    <property type="match status" value="1"/>
</dbReference>
<dbReference type="AlphaFoldDB" id="A0A8F9TYB2"/>
<feature type="modified residue" description="4-aspartylphosphate" evidence="2">
    <location>
        <position position="63"/>
    </location>
</feature>
<proteinExistence type="predicted"/>
<dbReference type="SMART" id="SM00448">
    <property type="entry name" value="REC"/>
    <property type="match status" value="1"/>
</dbReference>
<sequence>MSNDAGAPGNAEKPAVLVVDDERPLLDVFSAALSGAFDVTAVMSAREAEFALHKRAFKVLIADHLMPGGNGMNLLVRAREEFPHMQRILVTGYMKPEMLMRSVNEAALFRYLLKPVALAELVKVVHDAAKAHDASVAVAAQ</sequence>
<dbReference type="EMBL" id="CP080507">
    <property type="protein sequence ID" value="QYM80217.1"/>
    <property type="molecule type" value="Genomic_DNA"/>
</dbReference>
<dbReference type="RefSeq" id="WP_220165080.1">
    <property type="nucleotide sequence ID" value="NZ_CP080507.1"/>
</dbReference>
<dbReference type="GO" id="GO:0000160">
    <property type="term" value="P:phosphorelay signal transduction system"/>
    <property type="evidence" value="ECO:0007669"/>
    <property type="project" value="InterPro"/>
</dbReference>
<keyword evidence="5" id="KW-1185">Reference proteome</keyword>